<dbReference type="Pfam" id="PF01418">
    <property type="entry name" value="HTH_6"/>
    <property type="match status" value="1"/>
</dbReference>
<dbReference type="GO" id="GO:0003700">
    <property type="term" value="F:DNA-binding transcription factor activity"/>
    <property type="evidence" value="ECO:0007669"/>
    <property type="project" value="InterPro"/>
</dbReference>
<reference evidence="2 3" key="1">
    <citation type="journal article" date="2014" name="Int. J. Syst. Evol. Microbiol.">
        <title>Jeotgalibaca dankookensis gen. nov., sp. nov., a member of the family Carnobacteriaceae, isolated from seujeot (Korean traditional food).</title>
        <authorList>
            <person name="Lee D.G."/>
            <person name="Trujillo M.E."/>
            <person name="Kang H."/>
            <person name="Ahn T.Y."/>
        </authorList>
    </citation>
    <scope>NUCLEOTIDE SEQUENCE [LARGE SCALE GENOMIC DNA]</scope>
    <source>
        <strain evidence="2 3">EX-07</strain>
    </source>
</reference>
<dbReference type="PANTHER" id="PTHR30514">
    <property type="entry name" value="GLUCOKINASE"/>
    <property type="match status" value="1"/>
</dbReference>
<dbReference type="GO" id="GO:0097367">
    <property type="term" value="F:carbohydrate derivative binding"/>
    <property type="evidence" value="ECO:0007669"/>
    <property type="project" value="InterPro"/>
</dbReference>
<name>A0A1S6IRW0_9LACT</name>
<dbReference type="SUPFAM" id="SSF46689">
    <property type="entry name" value="Homeodomain-like"/>
    <property type="match status" value="1"/>
</dbReference>
<dbReference type="EMBL" id="CP019728">
    <property type="protein sequence ID" value="AQS54278.1"/>
    <property type="molecule type" value="Genomic_DNA"/>
</dbReference>
<dbReference type="OrthoDB" id="3684496at2"/>
<gene>
    <name evidence="2" type="ORF">BW727_101954</name>
</gene>
<dbReference type="Gene3D" id="1.10.10.10">
    <property type="entry name" value="Winged helix-like DNA-binding domain superfamily/Winged helix DNA-binding domain"/>
    <property type="match status" value="1"/>
</dbReference>
<evidence type="ECO:0000313" key="3">
    <source>
        <dbReference type="Proteomes" id="UP000188993"/>
    </source>
</evidence>
<dbReference type="InterPro" id="IPR009057">
    <property type="entry name" value="Homeodomain-like_sf"/>
</dbReference>
<dbReference type="InterPro" id="IPR000281">
    <property type="entry name" value="HTH_RpiR"/>
</dbReference>
<dbReference type="Proteomes" id="UP000188993">
    <property type="component" value="Chromosome"/>
</dbReference>
<dbReference type="STRING" id="708126.BW727_101954"/>
<organism evidence="2 3">
    <name type="scientific">Jeotgalibaca dankookensis</name>
    <dbReference type="NCBI Taxonomy" id="708126"/>
    <lineage>
        <taxon>Bacteria</taxon>
        <taxon>Bacillati</taxon>
        <taxon>Bacillota</taxon>
        <taxon>Bacilli</taxon>
        <taxon>Lactobacillales</taxon>
        <taxon>Carnobacteriaceae</taxon>
        <taxon>Jeotgalibaca</taxon>
    </lineage>
</organism>
<dbReference type="KEGG" id="jda:BW727_101954"/>
<dbReference type="InterPro" id="IPR036388">
    <property type="entry name" value="WH-like_DNA-bd_sf"/>
</dbReference>
<dbReference type="PANTHER" id="PTHR30514:SF1">
    <property type="entry name" value="HTH-TYPE TRANSCRIPTIONAL REGULATOR HEXR-RELATED"/>
    <property type="match status" value="1"/>
</dbReference>
<keyword evidence="3" id="KW-1185">Reference proteome</keyword>
<accession>A0A1S6IRW0</accession>
<dbReference type="InterPro" id="IPR047640">
    <property type="entry name" value="RpiR-like"/>
</dbReference>
<evidence type="ECO:0000259" key="1">
    <source>
        <dbReference type="PROSITE" id="PS51071"/>
    </source>
</evidence>
<proteinExistence type="predicted"/>
<protein>
    <recommendedName>
        <fullName evidence="1">HTH rpiR-type domain-containing protein</fullName>
    </recommendedName>
</protein>
<dbReference type="GO" id="GO:0003677">
    <property type="term" value="F:DNA binding"/>
    <property type="evidence" value="ECO:0007669"/>
    <property type="project" value="InterPro"/>
</dbReference>
<dbReference type="RefSeq" id="WP_062469699.1">
    <property type="nucleotide sequence ID" value="NZ_BBYN01000014.1"/>
</dbReference>
<evidence type="ECO:0000313" key="2">
    <source>
        <dbReference type="EMBL" id="AQS54278.1"/>
    </source>
</evidence>
<feature type="domain" description="HTH rpiR-type" evidence="1">
    <location>
        <begin position="7"/>
        <end position="83"/>
    </location>
</feature>
<sequence length="260" mass="29179">MNINNLGLLNILGLIVNEGSANADFAIAKYILSNIDRLQAITVNELIDSSFVSRSSIRRFCRKLGYGNFSELQSSLTAIIFPSNIHLREFTSIKKNRNNLTSGLTEMIADINTAVTDETIADLVKSLQIHEDIVFLSSNNTSSNLIKFQQELFYVKKIIRLITANFDLNSTQKNSNANTLIVVVSISGVFSSAVEETVKAMKGNKILITANRNEYLSRSYDQVVYMSNNDIEEDEIGLLGKYGITYLFDLISQSYIFEYH</sequence>
<dbReference type="Gene3D" id="3.40.50.10490">
    <property type="entry name" value="Glucose-6-phosphate isomerase like protein, domain 1"/>
    <property type="match status" value="1"/>
</dbReference>
<dbReference type="AlphaFoldDB" id="A0A1S6IRW0"/>
<dbReference type="PROSITE" id="PS51071">
    <property type="entry name" value="HTH_RPIR"/>
    <property type="match status" value="1"/>
</dbReference>